<feature type="transmembrane region" description="Helical" evidence="5">
    <location>
        <begin position="56"/>
        <end position="74"/>
    </location>
</feature>
<name>A0A643C3P6_BALPH</name>
<dbReference type="InterPro" id="IPR050332">
    <property type="entry name" value="GPCR_2"/>
</dbReference>
<dbReference type="GO" id="GO:0007189">
    <property type="term" value="P:adenylate cyclase-activating G protein-coupled receptor signaling pathway"/>
    <property type="evidence" value="ECO:0007669"/>
    <property type="project" value="TreeGrafter"/>
</dbReference>
<dbReference type="PRINTS" id="PR01350">
    <property type="entry name" value="CTRFAMILY"/>
</dbReference>
<evidence type="ECO:0000256" key="3">
    <source>
        <dbReference type="ARBA" id="ARBA00022989"/>
    </source>
</evidence>
<dbReference type="PANTHER" id="PTHR45620">
    <property type="entry name" value="PDF RECEPTOR-LIKE PROTEIN-RELATED"/>
    <property type="match status" value="1"/>
</dbReference>
<dbReference type="GO" id="GO:0004948">
    <property type="term" value="F:calcitonin receptor activity"/>
    <property type="evidence" value="ECO:0007669"/>
    <property type="project" value="InterPro"/>
</dbReference>
<evidence type="ECO:0000256" key="1">
    <source>
        <dbReference type="ARBA" id="ARBA00004141"/>
    </source>
</evidence>
<feature type="transmembrane region" description="Helical" evidence="5">
    <location>
        <begin position="248"/>
        <end position="269"/>
    </location>
</feature>
<dbReference type="PRINTS" id="PR00361">
    <property type="entry name" value="CALCITONINR"/>
</dbReference>
<dbReference type="GO" id="GO:0007166">
    <property type="term" value="P:cell surface receptor signaling pathway"/>
    <property type="evidence" value="ECO:0007669"/>
    <property type="project" value="InterPro"/>
</dbReference>
<feature type="domain" description="G-protein coupled receptors family 2 profile 2" evidence="6">
    <location>
        <begin position="16"/>
        <end position="302"/>
    </location>
</feature>
<dbReference type="GO" id="GO:0005886">
    <property type="term" value="C:plasma membrane"/>
    <property type="evidence" value="ECO:0007669"/>
    <property type="project" value="TreeGrafter"/>
</dbReference>
<dbReference type="Gene3D" id="1.20.1070.10">
    <property type="entry name" value="Rhodopsin 7-helix transmembrane proteins"/>
    <property type="match status" value="1"/>
</dbReference>
<feature type="transmembrane region" description="Helical" evidence="5">
    <location>
        <begin position="141"/>
        <end position="160"/>
    </location>
</feature>
<keyword evidence="3 5" id="KW-1133">Transmembrane helix</keyword>
<dbReference type="PROSITE" id="PS00650">
    <property type="entry name" value="G_PROTEIN_RECEP_F2_2"/>
    <property type="match status" value="1"/>
</dbReference>
<dbReference type="Proteomes" id="UP000437017">
    <property type="component" value="Unassembled WGS sequence"/>
</dbReference>
<dbReference type="AlphaFoldDB" id="A0A643C3P6"/>
<evidence type="ECO:0000313" key="7">
    <source>
        <dbReference type="EMBL" id="KAB0394660.1"/>
    </source>
</evidence>
<proteinExistence type="predicted"/>
<evidence type="ECO:0000313" key="8">
    <source>
        <dbReference type="Proteomes" id="UP000437017"/>
    </source>
</evidence>
<gene>
    <name evidence="7" type="ORF">E2I00_003711</name>
</gene>
<dbReference type="SUPFAM" id="SSF81321">
    <property type="entry name" value="Family A G protein-coupled receptor-like"/>
    <property type="match status" value="1"/>
</dbReference>
<dbReference type="InterPro" id="IPR017981">
    <property type="entry name" value="GPCR_2-like_7TM"/>
</dbReference>
<keyword evidence="2 5" id="KW-0812">Transmembrane</keyword>
<feature type="transmembrane region" description="Helical" evidence="5">
    <location>
        <begin position="204"/>
        <end position="227"/>
    </location>
</feature>
<evidence type="ECO:0000256" key="4">
    <source>
        <dbReference type="ARBA" id="ARBA00023136"/>
    </source>
</evidence>
<dbReference type="InterPro" id="IPR000832">
    <property type="entry name" value="GPCR_2_secretin-like"/>
</dbReference>
<feature type="transmembrane region" description="Helical" evidence="5">
    <location>
        <begin position="281"/>
        <end position="301"/>
    </location>
</feature>
<dbReference type="InterPro" id="IPR001688">
    <property type="entry name" value="GPCR_2_calcitonin_rcpt"/>
</dbReference>
<feature type="transmembrane region" description="Helical" evidence="5">
    <location>
        <begin position="15"/>
        <end position="44"/>
    </location>
</feature>
<keyword evidence="4 5" id="KW-0472">Membrane</keyword>
<sequence length="418" mass="47478">MCNAFTPEKMQNAYILYYLAIVGHSMSMFTLVISLAIFVLVRSLKCQRVTLHKNMFLTYVLNSIIIIIHLVEVVPNGELVKRDPPMKDIRLRMKKYDGFEGQCRENNAKTRCLPLSISISFQQPICKILHFFHQYMMSCNYFWMLCEGVYLHTLIVVSVFAEGQRMWWYYVLGWGLPLVPTTAHAIARALLFNDNCWLSVDTNLLYIIHGPVMGALVINFFFLLNIVRVLVKKMKESQEEESHMYLKAVRATLILVPLLGVQFVVLPWRPSHPVLGRIYDYVMHSLIHFQGFFVAVIYCFCNHEVQAALKRQWNQYQAQRWSGRRRANRAANAAAATAAAAAALAEAPQMPVYICHQEPRNEPTNNLGEEGAEVTAMEGAEVTAMEGAEVIAMEGAEVTVMEGAEVIAMEIIEQESSA</sequence>
<organism evidence="7 8">
    <name type="scientific">Balaenoptera physalus</name>
    <name type="common">Fin whale</name>
    <name type="synonym">Balaena physalus</name>
    <dbReference type="NCBI Taxonomy" id="9770"/>
    <lineage>
        <taxon>Eukaryota</taxon>
        <taxon>Metazoa</taxon>
        <taxon>Chordata</taxon>
        <taxon>Craniata</taxon>
        <taxon>Vertebrata</taxon>
        <taxon>Euteleostomi</taxon>
        <taxon>Mammalia</taxon>
        <taxon>Eutheria</taxon>
        <taxon>Laurasiatheria</taxon>
        <taxon>Artiodactyla</taxon>
        <taxon>Whippomorpha</taxon>
        <taxon>Cetacea</taxon>
        <taxon>Mysticeti</taxon>
        <taxon>Balaenopteridae</taxon>
        <taxon>Balaenoptera</taxon>
    </lineage>
</organism>
<dbReference type="GO" id="GO:0007204">
    <property type="term" value="P:positive regulation of cytosolic calcium ion concentration"/>
    <property type="evidence" value="ECO:0007669"/>
    <property type="project" value="TreeGrafter"/>
</dbReference>
<dbReference type="OrthoDB" id="16753at2759"/>
<evidence type="ECO:0000259" key="6">
    <source>
        <dbReference type="PROSITE" id="PS50261"/>
    </source>
</evidence>
<comment type="subcellular location">
    <subcellularLocation>
        <location evidence="1">Membrane</location>
        <topology evidence="1">Multi-pass membrane protein</topology>
    </subcellularLocation>
</comment>
<protein>
    <recommendedName>
        <fullName evidence="6">G-protein coupled receptors family 2 profile 2 domain-containing protein</fullName>
    </recommendedName>
</protein>
<evidence type="ECO:0000256" key="5">
    <source>
        <dbReference type="SAM" id="Phobius"/>
    </source>
</evidence>
<reference evidence="7 8" key="1">
    <citation type="journal article" date="2019" name="PLoS ONE">
        <title>Genomic analyses reveal an absence of contemporary introgressive admixture between fin whales and blue whales, despite known hybrids.</title>
        <authorList>
            <person name="Westbury M.V."/>
            <person name="Petersen B."/>
            <person name="Lorenzen E.D."/>
        </authorList>
    </citation>
    <scope>NUCLEOTIDE SEQUENCE [LARGE SCALE GENOMIC DNA]</scope>
    <source>
        <strain evidence="7">FinWhale-01</strain>
    </source>
</reference>
<dbReference type="GO" id="GO:0030424">
    <property type="term" value="C:axon"/>
    <property type="evidence" value="ECO:0007669"/>
    <property type="project" value="TreeGrafter"/>
</dbReference>
<dbReference type="InterPro" id="IPR003287">
    <property type="entry name" value="GPCR_2_calcitonin_rcpt_fam"/>
</dbReference>
<dbReference type="Pfam" id="PF00002">
    <property type="entry name" value="7tm_2"/>
    <property type="match status" value="1"/>
</dbReference>
<feature type="transmembrane region" description="Helical" evidence="5">
    <location>
        <begin position="167"/>
        <end position="192"/>
    </location>
</feature>
<dbReference type="InterPro" id="IPR017983">
    <property type="entry name" value="GPCR_2_secretin-like_CS"/>
</dbReference>
<keyword evidence="8" id="KW-1185">Reference proteome</keyword>
<dbReference type="CDD" id="cd15274">
    <property type="entry name" value="7tmB1_calcitonin_R"/>
    <property type="match status" value="1"/>
</dbReference>
<accession>A0A643C3P6</accession>
<evidence type="ECO:0000256" key="2">
    <source>
        <dbReference type="ARBA" id="ARBA00022692"/>
    </source>
</evidence>
<dbReference type="PRINTS" id="PR00249">
    <property type="entry name" value="GPCRSECRETIN"/>
</dbReference>
<dbReference type="PROSITE" id="PS50261">
    <property type="entry name" value="G_PROTEIN_RECEP_F2_4"/>
    <property type="match status" value="1"/>
</dbReference>
<dbReference type="PANTHER" id="PTHR45620:SF8">
    <property type="entry name" value="CALCITONIN RECEPTOR"/>
    <property type="match status" value="1"/>
</dbReference>
<comment type="caution">
    <text evidence="7">The sequence shown here is derived from an EMBL/GenBank/DDBJ whole genome shotgun (WGS) entry which is preliminary data.</text>
</comment>
<dbReference type="EMBL" id="SGJD01002727">
    <property type="protein sequence ID" value="KAB0394660.1"/>
    <property type="molecule type" value="Genomic_DNA"/>
</dbReference>